<dbReference type="PANTHER" id="PTHR38602">
    <property type="entry name" value="INNER MEMBRANE PROTEIN-RELATED"/>
    <property type="match status" value="1"/>
</dbReference>
<protein>
    <submittedName>
        <fullName evidence="2">DUF2065 family protein</fullName>
    </submittedName>
</protein>
<dbReference type="KEGG" id="ncu:F0U83_13605"/>
<organism evidence="2 3">
    <name type="scientific">Neptunomonas concharum</name>
    <dbReference type="NCBI Taxonomy" id="1031538"/>
    <lineage>
        <taxon>Bacteria</taxon>
        <taxon>Pseudomonadati</taxon>
        <taxon>Pseudomonadota</taxon>
        <taxon>Gammaproteobacteria</taxon>
        <taxon>Oceanospirillales</taxon>
        <taxon>Oceanospirillaceae</taxon>
        <taxon>Neptunomonas</taxon>
    </lineage>
</organism>
<dbReference type="RefSeq" id="WP_138987784.1">
    <property type="nucleotide sequence ID" value="NZ_CP043869.1"/>
</dbReference>
<accession>A0A5P1RDD8</accession>
<dbReference type="PANTHER" id="PTHR38602:SF1">
    <property type="entry name" value="INNER MEMBRANE PROTEIN"/>
    <property type="match status" value="1"/>
</dbReference>
<reference evidence="2 3" key="1">
    <citation type="journal article" date="2019" name="Biochem. Eng. J.">
        <title>Metabolic engineering of the marine bacteria Neptunomonas concharum for the production of acetoin and meso-2,3-butanediol from acetate.</title>
        <authorList>
            <person name="Li W."/>
            <person name="Pu N."/>
            <person name="Liu C.-X."/>
            <person name="Yuan Q.-P."/>
            <person name="Li Z.-J."/>
        </authorList>
    </citation>
    <scope>NUCLEOTIDE SEQUENCE [LARGE SCALE GENOMIC DNA]</scope>
    <source>
        <strain evidence="2 3">JCM17730</strain>
    </source>
</reference>
<feature type="transmembrane region" description="Helical" evidence="1">
    <location>
        <begin position="48"/>
        <end position="64"/>
    </location>
</feature>
<evidence type="ECO:0000313" key="3">
    <source>
        <dbReference type="Proteomes" id="UP000324760"/>
    </source>
</evidence>
<dbReference type="OrthoDB" id="9182237at2"/>
<proteinExistence type="predicted"/>
<keyword evidence="1" id="KW-0472">Membrane</keyword>
<dbReference type="InterPro" id="IPR019201">
    <property type="entry name" value="DUF2065"/>
</dbReference>
<sequence length="65" mass="7619">MSPEFWYELAIAFCLVLVLEGILPFLYPQRWRRMVEQLARTDDHVLRIIGLMSMLAGVIGLYIIH</sequence>
<keyword evidence="1" id="KW-1133">Transmembrane helix</keyword>
<evidence type="ECO:0000313" key="2">
    <source>
        <dbReference type="EMBL" id="QEQ97669.1"/>
    </source>
</evidence>
<keyword evidence="1" id="KW-0812">Transmembrane</keyword>
<dbReference type="Pfam" id="PF09838">
    <property type="entry name" value="DUF2065"/>
    <property type="match status" value="1"/>
</dbReference>
<dbReference type="EMBL" id="CP043869">
    <property type="protein sequence ID" value="QEQ97669.1"/>
    <property type="molecule type" value="Genomic_DNA"/>
</dbReference>
<dbReference type="AlphaFoldDB" id="A0A5P1RDD8"/>
<gene>
    <name evidence="2" type="ORF">F0U83_13605</name>
</gene>
<name>A0A5P1RDD8_9GAMM</name>
<dbReference type="Proteomes" id="UP000324760">
    <property type="component" value="Chromosome"/>
</dbReference>
<keyword evidence="3" id="KW-1185">Reference proteome</keyword>
<feature type="transmembrane region" description="Helical" evidence="1">
    <location>
        <begin position="6"/>
        <end position="27"/>
    </location>
</feature>
<evidence type="ECO:0000256" key="1">
    <source>
        <dbReference type="SAM" id="Phobius"/>
    </source>
</evidence>